<comment type="subcellular location">
    <subcellularLocation>
        <location evidence="1 10">Golgi apparatus membrane</location>
        <topology evidence="1 10">Single-pass type II membrane protein</topology>
    </subcellularLocation>
</comment>
<keyword evidence="6 10" id="KW-0735">Signal-anchor</keyword>
<dbReference type="EMBL" id="JAEPRD010000148">
    <property type="protein sequence ID" value="KAG2196339.1"/>
    <property type="molecule type" value="Genomic_DNA"/>
</dbReference>
<protein>
    <recommendedName>
        <fullName evidence="10">Hexosyltransferase</fullName>
        <ecNumber evidence="10">2.4.1.-</ecNumber>
    </recommendedName>
</protein>
<evidence type="ECO:0000256" key="3">
    <source>
        <dbReference type="ARBA" id="ARBA00022676"/>
    </source>
</evidence>
<dbReference type="GO" id="GO:0000139">
    <property type="term" value="C:Golgi membrane"/>
    <property type="evidence" value="ECO:0007669"/>
    <property type="project" value="UniProtKB-SubCell"/>
</dbReference>
<organism evidence="11 12">
    <name type="scientific">Mucor saturninus</name>
    <dbReference type="NCBI Taxonomy" id="64648"/>
    <lineage>
        <taxon>Eukaryota</taxon>
        <taxon>Fungi</taxon>
        <taxon>Fungi incertae sedis</taxon>
        <taxon>Mucoromycota</taxon>
        <taxon>Mucoromycotina</taxon>
        <taxon>Mucoromycetes</taxon>
        <taxon>Mucorales</taxon>
        <taxon>Mucorineae</taxon>
        <taxon>Mucoraceae</taxon>
        <taxon>Mucor</taxon>
    </lineage>
</organism>
<dbReference type="AlphaFoldDB" id="A0A8H7QQ04"/>
<evidence type="ECO:0000313" key="12">
    <source>
        <dbReference type="Proteomes" id="UP000603453"/>
    </source>
</evidence>
<evidence type="ECO:0000256" key="9">
    <source>
        <dbReference type="ARBA" id="ARBA00023136"/>
    </source>
</evidence>
<evidence type="ECO:0000256" key="5">
    <source>
        <dbReference type="ARBA" id="ARBA00022692"/>
    </source>
</evidence>
<evidence type="ECO:0000256" key="6">
    <source>
        <dbReference type="ARBA" id="ARBA00022968"/>
    </source>
</evidence>
<evidence type="ECO:0000256" key="7">
    <source>
        <dbReference type="ARBA" id="ARBA00022989"/>
    </source>
</evidence>
<dbReference type="GO" id="GO:0016758">
    <property type="term" value="F:hexosyltransferase activity"/>
    <property type="evidence" value="ECO:0007669"/>
    <property type="project" value="InterPro"/>
</dbReference>
<evidence type="ECO:0000256" key="8">
    <source>
        <dbReference type="ARBA" id="ARBA00023034"/>
    </source>
</evidence>
<comment type="similarity">
    <text evidence="2 10">Belongs to the glycosyltransferase 31 family.</text>
</comment>
<keyword evidence="12" id="KW-1185">Reference proteome</keyword>
<keyword evidence="4" id="KW-0808">Transferase</keyword>
<evidence type="ECO:0000256" key="10">
    <source>
        <dbReference type="RuleBase" id="RU363063"/>
    </source>
</evidence>
<proteinExistence type="inferred from homology"/>
<dbReference type="InterPro" id="IPR002659">
    <property type="entry name" value="Glyco_trans_31"/>
</dbReference>
<dbReference type="Pfam" id="PF01762">
    <property type="entry name" value="Galactosyl_T"/>
    <property type="match status" value="1"/>
</dbReference>
<dbReference type="OrthoDB" id="2139606at2759"/>
<sequence length="282" mass="33285">MTTSGIKSGLSYSLKIVVALVVTYTLVYIYKCNAPNLGQPLRWDCSSNNLQLNQINQTKVFLGIFSTRDKLMRREMIRETYLQHRPDNMEYKFIIVAQDTLELQEEISTYDDILLVKMEKENMNAGKTYEFFKMMAEMKRYNDFDFVLKADDDAYLHLDRIQFDLAHTNRNMSYWGYLVGNTFMAGQCYGLSMDLVKWVANSTLTQKYKAGHEDSQVQKWFLWSNINDQIRYEVRNCRIHDHIDSGSVYAKDIDINSSMVVHHLKKDHFFMRTHFDLSPTYR</sequence>
<dbReference type="EC" id="2.4.1.-" evidence="10"/>
<evidence type="ECO:0000256" key="1">
    <source>
        <dbReference type="ARBA" id="ARBA00004323"/>
    </source>
</evidence>
<dbReference type="Gene3D" id="3.90.550.50">
    <property type="match status" value="1"/>
</dbReference>
<accession>A0A8H7QQ04</accession>
<reference evidence="11" key="1">
    <citation type="submission" date="2020-12" db="EMBL/GenBank/DDBJ databases">
        <title>Metabolic potential, ecology and presence of endohyphal bacteria is reflected in genomic diversity of Mucoromycotina.</title>
        <authorList>
            <person name="Muszewska A."/>
            <person name="Okrasinska A."/>
            <person name="Steczkiewicz K."/>
            <person name="Drgas O."/>
            <person name="Orlowska M."/>
            <person name="Perlinska-Lenart U."/>
            <person name="Aleksandrzak-Piekarczyk T."/>
            <person name="Szatraj K."/>
            <person name="Zielenkiewicz U."/>
            <person name="Pilsyk S."/>
            <person name="Malc E."/>
            <person name="Mieczkowski P."/>
            <person name="Kruszewska J.S."/>
            <person name="Biernat P."/>
            <person name="Pawlowska J."/>
        </authorList>
    </citation>
    <scope>NUCLEOTIDE SEQUENCE</scope>
    <source>
        <strain evidence="11">WA0000017839</strain>
    </source>
</reference>
<evidence type="ECO:0000256" key="4">
    <source>
        <dbReference type="ARBA" id="ARBA00022679"/>
    </source>
</evidence>
<evidence type="ECO:0000313" key="11">
    <source>
        <dbReference type="EMBL" id="KAG2196339.1"/>
    </source>
</evidence>
<dbReference type="Proteomes" id="UP000603453">
    <property type="component" value="Unassembled WGS sequence"/>
</dbReference>
<keyword evidence="3 10" id="KW-0328">Glycosyltransferase</keyword>
<feature type="transmembrane region" description="Helical" evidence="10">
    <location>
        <begin position="12"/>
        <end position="30"/>
    </location>
</feature>
<dbReference type="PANTHER" id="PTHR11214:SF351">
    <property type="entry name" value="BETA-1,3-GALACTOSYLTRANSFERASE PVG3"/>
    <property type="match status" value="1"/>
</dbReference>
<keyword evidence="8 10" id="KW-0333">Golgi apparatus</keyword>
<evidence type="ECO:0000256" key="2">
    <source>
        <dbReference type="ARBA" id="ARBA00008661"/>
    </source>
</evidence>
<keyword evidence="5 10" id="KW-0812">Transmembrane</keyword>
<comment type="caution">
    <text evidence="11">The sequence shown here is derived from an EMBL/GenBank/DDBJ whole genome shotgun (WGS) entry which is preliminary data.</text>
</comment>
<dbReference type="PANTHER" id="PTHR11214">
    <property type="entry name" value="BETA-1,3-N-ACETYLGLUCOSAMINYLTRANSFERASE"/>
    <property type="match status" value="1"/>
</dbReference>
<keyword evidence="7 10" id="KW-1133">Transmembrane helix</keyword>
<name>A0A8H7QQ04_9FUNG</name>
<keyword evidence="9 10" id="KW-0472">Membrane</keyword>
<gene>
    <name evidence="11" type="ORF">INT47_010774</name>
</gene>